<evidence type="ECO:0000313" key="4">
    <source>
        <dbReference type="Proteomes" id="UP001056610"/>
    </source>
</evidence>
<organism evidence="3 4">
    <name type="scientific">Candidatus Mycobacterium methanotrophicum</name>
    <dbReference type="NCBI Taxonomy" id="2943498"/>
    <lineage>
        <taxon>Bacteria</taxon>
        <taxon>Bacillati</taxon>
        <taxon>Actinomycetota</taxon>
        <taxon>Actinomycetes</taxon>
        <taxon>Mycobacteriales</taxon>
        <taxon>Mycobacteriaceae</taxon>
        <taxon>Mycobacterium</taxon>
    </lineage>
</organism>
<dbReference type="PANTHER" id="PTHR43615:SF1">
    <property type="entry name" value="PPDK_N DOMAIN-CONTAINING PROTEIN"/>
    <property type="match status" value="1"/>
</dbReference>
<dbReference type="EMBL" id="CP097320">
    <property type="protein sequence ID" value="UQX10164.1"/>
    <property type="molecule type" value="Genomic_DNA"/>
</dbReference>
<gene>
    <name evidence="3" type="ORF">M5I08_18535</name>
</gene>
<dbReference type="InterPro" id="IPR008279">
    <property type="entry name" value="PEP-util_enz_mobile_dom"/>
</dbReference>
<dbReference type="Pfam" id="PF01326">
    <property type="entry name" value="PPDK_N"/>
    <property type="match status" value="1"/>
</dbReference>
<dbReference type="PANTHER" id="PTHR43615">
    <property type="entry name" value="PHOSPHOENOLPYRUVATE SYNTHASE-RELATED"/>
    <property type="match status" value="1"/>
</dbReference>
<feature type="domain" description="Pyruvate phosphate dikinase AMP/ATP-binding" evidence="2">
    <location>
        <begin position="18"/>
        <end position="315"/>
    </location>
</feature>
<name>A0ABY4QK26_9MYCO</name>
<dbReference type="Proteomes" id="UP001056610">
    <property type="component" value="Chromosome"/>
</dbReference>
<accession>A0ABY4QK26</accession>
<protein>
    <submittedName>
        <fullName evidence="3">PEP-utilizing enzyme</fullName>
    </submittedName>
</protein>
<evidence type="ECO:0000313" key="3">
    <source>
        <dbReference type="EMBL" id="UQX10164.1"/>
    </source>
</evidence>
<evidence type="ECO:0000259" key="1">
    <source>
        <dbReference type="Pfam" id="PF00391"/>
    </source>
</evidence>
<dbReference type="InterPro" id="IPR051549">
    <property type="entry name" value="PEP_Utilizing_Enz"/>
</dbReference>
<proteinExistence type="predicted"/>
<dbReference type="InterPro" id="IPR002192">
    <property type="entry name" value="PPDK_AMP/ATP-bd"/>
</dbReference>
<feature type="domain" description="PEP-utilising enzyme mobile" evidence="1">
    <location>
        <begin position="818"/>
        <end position="887"/>
    </location>
</feature>
<keyword evidence="4" id="KW-1185">Reference proteome</keyword>
<sequence length="901" mass="101099">MRNVLTFEETVREPDSCRIGGKAWGLAEISRAGFEVPNFCVLPTQVFTEHISSKCAESFAKAIFSESNNSGVATAGALACLSDAVRQSSLDLYLIEELAKKLDELGPGPYAVRSSMRREDTMAHSFAGQLETLLNQRTLAEVADSIVRCWASAYSEKVATYAGQARISIAERQMAVIVQQMVDSRVSGVLFSANPNNGDENETLISAAWGLGDGIVSGIVDADEFVVRNSAEVASRIAAKKEAVVRAPRGCGTLQKAVTGEDVGRRCLTTAEVLRLEWVGQRLARVFKHPVDVEWAFDDETLHVLQARPVTIRQRPAPDLTEPVTIWDDSNVQESFNGVTTPLTFSFACRVHEYGYRTFFRTLGTPARTLRRHERSFHRILGLLKGRVYYNLTTWYEGCEMLPSLQQTREDLEKMLGVEEPLDFIVPDISRWNVLRRAPQLAYMYARLAPRMLTADRRINKFTTRFDAVYDSIPREHLSSASISELMDYLSYLDDELLKKWDAPILNDFRVMKSSGKLRRIVASTSNDSQEAEELVSGLLSGIDGIESVEPTRHLIELARLARGETKLAELIRAETNPALLEKLRSSFPSFVKSVDEYVRLYGDRCMGELKLETVSLREDASFLFDILRNYLDSPAVDSTVPTSIETDQFKEARDRVRAALSHRSVKAFEKSVREARHAVKIRENLRLDRSRMYGLYRSIFRALGDRVSKSGVLTATDDIFYLTVEELWAYHLGKSVTTNLTDLVALRRREFAEYEKSYAPHRIKTRGSPYLPGQWHENQVDKDISYVETLKGIGCYPGVVEAPARVVQNPEAVAGLNGCILVANRTDPGWAPLFPSIRGLLIERGNTLSHSAVVARELQIPTIVAIPSLLRIIDDGEPLMMDGQSGTVWRIRRRGQDDRV</sequence>
<reference evidence="3" key="1">
    <citation type="submission" date="2022-05" db="EMBL/GenBank/DDBJ databases">
        <title>A methanotrophic Mycobacterium dominates a cave microbial ecosystem.</title>
        <authorList>
            <person name="Van Spanning R.J.M."/>
            <person name="Guan Q."/>
            <person name="Melkonian C."/>
            <person name="Gallant J."/>
            <person name="Polerecky L."/>
            <person name="Flot J.-F."/>
            <person name="Brandt B.W."/>
            <person name="Braster M."/>
            <person name="Iturbe Espinoza P."/>
            <person name="Aerts J."/>
            <person name="Meima-Franke M."/>
            <person name="Piersma S.R."/>
            <person name="Bunduc C."/>
            <person name="Ummels R."/>
            <person name="Pain A."/>
            <person name="Fleming E.J."/>
            <person name="van der Wel N."/>
            <person name="Gherman V.D."/>
            <person name="Sarbu S.M."/>
            <person name="Bodelier P.L.E."/>
            <person name="Bitter W."/>
        </authorList>
    </citation>
    <scope>NUCLEOTIDE SEQUENCE</scope>
    <source>
        <strain evidence="3">Sulfur Cave</strain>
    </source>
</reference>
<dbReference type="RefSeq" id="WP_219065425.1">
    <property type="nucleotide sequence ID" value="NZ_CAJUXY010000001.1"/>
</dbReference>
<dbReference type="Pfam" id="PF00391">
    <property type="entry name" value="PEP-utilizers"/>
    <property type="match status" value="1"/>
</dbReference>
<evidence type="ECO:0000259" key="2">
    <source>
        <dbReference type="Pfam" id="PF01326"/>
    </source>
</evidence>